<proteinExistence type="inferred from homology"/>
<dbReference type="PANTHER" id="PTHR33695:SF1">
    <property type="entry name" value="LIPOPROTEIN SIGNAL PEPTIDASE"/>
    <property type="match status" value="1"/>
</dbReference>
<comment type="subcellular location">
    <subcellularLocation>
        <location evidence="9">Cell membrane</location>
        <topology evidence="9">Multi-pass membrane protein</topology>
    </subcellularLocation>
</comment>
<feature type="transmembrane region" description="Helical" evidence="9">
    <location>
        <begin position="57"/>
        <end position="75"/>
    </location>
</feature>
<evidence type="ECO:0000256" key="11">
    <source>
        <dbReference type="RuleBase" id="RU004181"/>
    </source>
</evidence>
<keyword evidence="6 9" id="KW-0378">Hydrolase</keyword>
<comment type="catalytic activity">
    <reaction evidence="9 10">
        <text>Release of signal peptides from bacterial membrane prolipoproteins. Hydrolyzes -Xaa-Yaa-Zaa-|-(S,diacylglyceryl)Cys-, in which Xaa is hydrophobic (preferably Leu), and Yaa (Ala or Ser) and Zaa (Gly or Ala) have small, neutral side chains.</text>
        <dbReference type="EC" id="3.4.23.36"/>
    </reaction>
</comment>
<dbReference type="GO" id="GO:0006508">
    <property type="term" value="P:proteolysis"/>
    <property type="evidence" value="ECO:0007669"/>
    <property type="project" value="UniProtKB-KW"/>
</dbReference>
<dbReference type="EMBL" id="CP060096">
    <property type="protein sequence ID" value="QSZ28023.1"/>
    <property type="molecule type" value="Genomic_DNA"/>
</dbReference>
<dbReference type="KEGG" id="aaut:ACETAC_03965"/>
<dbReference type="InterPro" id="IPR001872">
    <property type="entry name" value="Peptidase_A8"/>
</dbReference>
<dbReference type="Pfam" id="PF01252">
    <property type="entry name" value="Peptidase_A8"/>
    <property type="match status" value="1"/>
</dbReference>
<sequence>MEAIIIVLAVILDQLSKYFVVKYLKPIGTFPVIKKFFYLTYIQNRGAAFGIMQNKTLFFIIITTIVGIALIYSIVKIPGSTAYKFTLSMILGGAIGNLIDRIRLGYVVDFVDFRVFPAVFNLADSFIVVGSFILAYFIIFKGIK</sequence>
<feature type="transmembrane region" description="Helical" evidence="9">
    <location>
        <begin position="119"/>
        <end position="139"/>
    </location>
</feature>
<dbReference type="AlphaFoldDB" id="A0A975AX69"/>
<gene>
    <name evidence="9 12" type="primary">lspA</name>
    <name evidence="12" type="ORF">ACETAC_03965</name>
</gene>
<dbReference type="EC" id="3.4.23.36" evidence="9"/>
<keyword evidence="13" id="KW-1185">Reference proteome</keyword>
<evidence type="ECO:0000256" key="4">
    <source>
        <dbReference type="ARBA" id="ARBA00022692"/>
    </source>
</evidence>
<evidence type="ECO:0000256" key="3">
    <source>
        <dbReference type="ARBA" id="ARBA00022670"/>
    </source>
</evidence>
<keyword evidence="4 9" id="KW-0812">Transmembrane</keyword>
<feature type="active site" evidence="9">
    <location>
        <position position="109"/>
    </location>
</feature>
<accession>A0A975AX69</accession>
<feature type="active site" evidence="9">
    <location>
        <position position="124"/>
    </location>
</feature>
<name>A0A975AX69_9THEO</name>
<evidence type="ECO:0000256" key="1">
    <source>
        <dbReference type="ARBA" id="ARBA00006139"/>
    </source>
</evidence>
<dbReference type="NCBIfam" id="TIGR00077">
    <property type="entry name" value="lspA"/>
    <property type="match status" value="1"/>
</dbReference>
<evidence type="ECO:0000313" key="13">
    <source>
        <dbReference type="Proteomes" id="UP000671913"/>
    </source>
</evidence>
<keyword evidence="5 9" id="KW-0064">Aspartyl protease</keyword>
<keyword evidence="7 9" id="KW-1133">Transmembrane helix</keyword>
<comment type="pathway">
    <text evidence="9">Protein modification; lipoprotein biosynthesis (signal peptide cleavage).</text>
</comment>
<comment type="caution">
    <text evidence="9">Lacks conserved residue(s) required for the propagation of feature annotation.</text>
</comment>
<comment type="function">
    <text evidence="9 10">This protein specifically catalyzes the removal of signal peptides from prolipoproteins.</text>
</comment>
<evidence type="ECO:0000313" key="12">
    <source>
        <dbReference type="EMBL" id="QSZ28023.1"/>
    </source>
</evidence>
<evidence type="ECO:0000256" key="2">
    <source>
        <dbReference type="ARBA" id="ARBA00022475"/>
    </source>
</evidence>
<dbReference type="PANTHER" id="PTHR33695">
    <property type="entry name" value="LIPOPROTEIN SIGNAL PEPTIDASE"/>
    <property type="match status" value="1"/>
</dbReference>
<evidence type="ECO:0000256" key="8">
    <source>
        <dbReference type="ARBA" id="ARBA00023136"/>
    </source>
</evidence>
<dbReference type="GO" id="GO:0004190">
    <property type="term" value="F:aspartic-type endopeptidase activity"/>
    <property type="evidence" value="ECO:0007669"/>
    <property type="project" value="UniProtKB-UniRule"/>
</dbReference>
<evidence type="ECO:0000256" key="5">
    <source>
        <dbReference type="ARBA" id="ARBA00022750"/>
    </source>
</evidence>
<protein>
    <recommendedName>
        <fullName evidence="9">Lipoprotein signal peptidase</fullName>
        <ecNumber evidence="9">3.4.23.36</ecNumber>
    </recommendedName>
    <alternativeName>
        <fullName evidence="9">Prolipoprotein signal peptidase</fullName>
    </alternativeName>
    <alternativeName>
        <fullName evidence="9">Signal peptidase II</fullName>
        <shortName evidence="9">SPase II</shortName>
    </alternativeName>
</protein>
<evidence type="ECO:0000256" key="7">
    <source>
        <dbReference type="ARBA" id="ARBA00022989"/>
    </source>
</evidence>
<organism evidence="12 13">
    <name type="scientific">Aceticella autotrophica</name>
    <dbReference type="NCBI Taxonomy" id="2755338"/>
    <lineage>
        <taxon>Bacteria</taxon>
        <taxon>Bacillati</taxon>
        <taxon>Bacillota</taxon>
        <taxon>Clostridia</taxon>
        <taxon>Thermoanaerobacterales</taxon>
        <taxon>Thermoanaerobacteraceae</taxon>
        <taxon>Aceticella</taxon>
    </lineage>
</organism>
<keyword evidence="8 9" id="KW-0472">Membrane</keyword>
<evidence type="ECO:0000256" key="9">
    <source>
        <dbReference type="HAMAP-Rule" id="MF_00161"/>
    </source>
</evidence>
<evidence type="ECO:0000256" key="6">
    <source>
        <dbReference type="ARBA" id="ARBA00022801"/>
    </source>
</evidence>
<dbReference type="Proteomes" id="UP000671913">
    <property type="component" value="Chromosome"/>
</dbReference>
<reference evidence="12" key="1">
    <citation type="submission" date="2020-08" db="EMBL/GenBank/DDBJ databases">
        <title>Genomic insights into the carbon and energy metabolism of the first obligate autotrophic acetogenic bacterium Aceticella autotrophica gen. nov., sp. nov.</title>
        <authorList>
            <person name="Toshchakov S.V."/>
            <person name="Elcheninov A.G."/>
            <person name="Kublanov I.V."/>
            <person name="Frolov E.N."/>
            <person name="Lebedinsky A.V."/>
        </authorList>
    </citation>
    <scope>NUCLEOTIDE SEQUENCE</scope>
    <source>
        <strain evidence="12">3443-3Ac</strain>
    </source>
</reference>
<evidence type="ECO:0000256" key="10">
    <source>
        <dbReference type="RuleBase" id="RU000594"/>
    </source>
</evidence>
<comment type="similarity">
    <text evidence="1 9 11">Belongs to the peptidase A8 family.</text>
</comment>
<keyword evidence="3 9" id="KW-0645">Protease</keyword>
<dbReference type="PRINTS" id="PR00781">
    <property type="entry name" value="LIPOSIGPTASE"/>
</dbReference>
<dbReference type="PROSITE" id="PS00855">
    <property type="entry name" value="SPASE_II"/>
    <property type="match status" value="1"/>
</dbReference>
<dbReference type="GO" id="GO:0005886">
    <property type="term" value="C:plasma membrane"/>
    <property type="evidence" value="ECO:0007669"/>
    <property type="project" value="UniProtKB-SubCell"/>
</dbReference>
<dbReference type="HAMAP" id="MF_00161">
    <property type="entry name" value="LspA"/>
    <property type="match status" value="1"/>
</dbReference>
<dbReference type="RefSeq" id="WP_284680751.1">
    <property type="nucleotide sequence ID" value="NZ_CP060096.1"/>
</dbReference>
<keyword evidence="2 9" id="KW-1003">Cell membrane</keyword>